<evidence type="ECO:0000256" key="2">
    <source>
        <dbReference type="SAM" id="MobiDB-lite"/>
    </source>
</evidence>
<dbReference type="PANTHER" id="PTHR23159:SF31">
    <property type="entry name" value="CENTROSOME-ASSOCIATED PROTEIN CEP250 ISOFORM X1"/>
    <property type="match status" value="1"/>
</dbReference>
<accession>A0A2A2LLE3</accession>
<organism evidence="3 4">
    <name type="scientific">Diploscapter pachys</name>
    <dbReference type="NCBI Taxonomy" id="2018661"/>
    <lineage>
        <taxon>Eukaryota</taxon>
        <taxon>Metazoa</taxon>
        <taxon>Ecdysozoa</taxon>
        <taxon>Nematoda</taxon>
        <taxon>Chromadorea</taxon>
        <taxon>Rhabditida</taxon>
        <taxon>Rhabditina</taxon>
        <taxon>Rhabditomorpha</taxon>
        <taxon>Rhabditoidea</taxon>
        <taxon>Rhabditidae</taxon>
        <taxon>Diploscapter</taxon>
    </lineage>
</organism>
<feature type="coiled-coil region" evidence="1">
    <location>
        <begin position="1295"/>
        <end position="1322"/>
    </location>
</feature>
<feature type="region of interest" description="Disordered" evidence="2">
    <location>
        <begin position="897"/>
        <end position="929"/>
    </location>
</feature>
<feature type="region of interest" description="Disordered" evidence="2">
    <location>
        <begin position="81"/>
        <end position="149"/>
    </location>
</feature>
<feature type="compositionally biased region" description="Polar residues" evidence="2">
    <location>
        <begin position="1415"/>
        <end position="1466"/>
    </location>
</feature>
<feature type="compositionally biased region" description="Basic and acidic residues" evidence="2">
    <location>
        <begin position="1398"/>
        <end position="1407"/>
    </location>
</feature>
<keyword evidence="4" id="KW-1185">Reference proteome</keyword>
<feature type="region of interest" description="Disordered" evidence="2">
    <location>
        <begin position="1394"/>
        <end position="1466"/>
    </location>
</feature>
<evidence type="ECO:0000256" key="1">
    <source>
        <dbReference type="SAM" id="Coils"/>
    </source>
</evidence>
<dbReference type="EMBL" id="LIAE01006614">
    <property type="protein sequence ID" value="PAV86968.1"/>
    <property type="molecule type" value="Genomic_DNA"/>
</dbReference>
<feature type="coiled-coil region" evidence="1">
    <location>
        <begin position="862"/>
        <end position="889"/>
    </location>
</feature>
<feature type="region of interest" description="Disordered" evidence="2">
    <location>
        <begin position="169"/>
        <end position="188"/>
    </location>
</feature>
<evidence type="ECO:0000313" key="4">
    <source>
        <dbReference type="Proteomes" id="UP000218231"/>
    </source>
</evidence>
<feature type="region of interest" description="Disordered" evidence="2">
    <location>
        <begin position="1"/>
        <end position="63"/>
    </location>
</feature>
<dbReference type="Proteomes" id="UP000218231">
    <property type="component" value="Unassembled WGS sequence"/>
</dbReference>
<feature type="coiled-coil region" evidence="1">
    <location>
        <begin position="763"/>
        <end position="826"/>
    </location>
</feature>
<feature type="region of interest" description="Disordered" evidence="2">
    <location>
        <begin position="672"/>
        <end position="691"/>
    </location>
</feature>
<feature type="compositionally biased region" description="Low complexity" evidence="2">
    <location>
        <begin position="138"/>
        <end position="149"/>
    </location>
</feature>
<dbReference type="PANTHER" id="PTHR23159">
    <property type="entry name" value="CENTROSOMAL PROTEIN 2"/>
    <property type="match status" value="1"/>
</dbReference>
<feature type="coiled-coil region" evidence="1">
    <location>
        <begin position="1498"/>
        <end position="1613"/>
    </location>
</feature>
<evidence type="ECO:0000313" key="3">
    <source>
        <dbReference type="EMBL" id="PAV86970.1"/>
    </source>
</evidence>
<reference evidence="3 4" key="1">
    <citation type="journal article" date="2017" name="Curr. Biol.">
        <title>Genome architecture and evolution of a unichromosomal asexual nematode.</title>
        <authorList>
            <person name="Fradin H."/>
            <person name="Zegar C."/>
            <person name="Gutwein M."/>
            <person name="Lucas J."/>
            <person name="Kovtun M."/>
            <person name="Corcoran D."/>
            <person name="Baugh L.R."/>
            <person name="Kiontke K."/>
            <person name="Gunsalus K."/>
            <person name="Fitch D.H."/>
            <person name="Piano F."/>
        </authorList>
    </citation>
    <scope>NUCLEOTIDE SEQUENCE [LARGE SCALE GENOMIC DNA]</scope>
    <source>
        <strain evidence="3">PF1309</strain>
    </source>
</reference>
<protein>
    <submittedName>
        <fullName evidence="3">Uncharacterized protein</fullName>
    </submittedName>
</protein>
<keyword evidence="1" id="KW-0175">Coiled coil</keyword>
<dbReference type="STRING" id="2018661.A0A2A2LLE3"/>
<feature type="coiled-coil region" evidence="1">
    <location>
        <begin position="1213"/>
        <end position="1247"/>
    </location>
</feature>
<feature type="compositionally biased region" description="Basic and acidic residues" evidence="2">
    <location>
        <begin position="104"/>
        <end position="115"/>
    </location>
</feature>
<comment type="caution">
    <text evidence="3">The sequence shown here is derived from an EMBL/GenBank/DDBJ whole genome shotgun (WGS) entry which is preliminary data.</text>
</comment>
<proteinExistence type="predicted"/>
<feature type="coiled-coil region" evidence="1">
    <location>
        <begin position="489"/>
        <end position="554"/>
    </location>
</feature>
<gene>
    <name evidence="3" type="ORF">WR25_15085</name>
</gene>
<feature type="coiled-coil region" evidence="1">
    <location>
        <begin position="203"/>
        <end position="303"/>
    </location>
</feature>
<feature type="compositionally biased region" description="Polar residues" evidence="2">
    <location>
        <begin position="1"/>
        <end position="21"/>
    </location>
</feature>
<dbReference type="OrthoDB" id="5807119at2759"/>
<feature type="coiled-coil region" evidence="1">
    <location>
        <begin position="1049"/>
        <end position="1076"/>
    </location>
</feature>
<name>A0A2A2LLE3_9BILA</name>
<sequence length="1627" mass="186306">MSEESNSYTPSASEEPGTSSEPPKKGILKRTAIRNQIESRDTVFPLPGHRPSPDRFPDKPNTKIPKLSVTWWEKNAVAFFGDTSDENNTDSEQILRDLGTGPPMDERRIPTEETRQTAILDSEESNEDHDLHSDQDDGMSMTSSTGSSSNVVGRWWIGKDTRFVPHCQKRGCGHSHSHSPNPPEYVTPTQRRNKELSVLKKELQVALAERDEKDRHLAELRDRVKEIEVMSIAQASLSEGHKQMSREKEAREALERDKKAMEKRHAVRVNQLIQETMAAREETVSLTARVRELEAELDKAKADAGTMTDPLPEPPVITAMTISPSNLPPIDPGAPQCELLLVHSEMDTPTLSDQPQPGLLPPLSLTVDSKGQQIGLSRDIINHIQACQNEAFIWRTKAAQLEIVVKDQLLKVAQYERQIEEMMTGMQQEAMAGASVQDPQLAVKTVETSSFGASPILSMQSTLDRPTLERQSTLASLPPTFECNLASCIERKKNLIEENNKLIESVEETGIRIRELEEDVSALRNEAEQLEEQNQQLDAEIKQLRQDSECKTAEIEASHVVIARLHTEKETMQKAIDYMEGRMQVYQNTLIDHDLIVSDENQTEWRKGYVDPRYSVLVSKYVQTVLTSEELDLNKEFASKNLNMHEKFEEIEQILLTKTQLVDALTKQLEDARREQRKDMDERQTEREEHRKTYEEMAAIAARVPALELRVEELQDELTNFDLKFEKQQEEFEMGLEGALNESLKKYKRSFFQEQSFYWKDKVAAFEHQIDRYKNEIAQLVREKDEQRLEAKVKMADMEQRLTSSIEHVTQLNKRANKSCRDAECEVRPKTINKYVACRPNSKSKSTEILKGDLFDESEERLKLCRGELETTRKQVAFLQQKLIAAIQQRTNERLQNRRKFSSLEGRSTVREDRDTQGQGQAKVQQREDEDDVIEELKERNEQLEHKLTLGQMQERDRIQRLVNEFDNVKVELDQEMSHYQKERCWLQARIENLEKDNRELQKALEVLNPNSDNFIPAQGDAGADANAEDSVNYLFVNELKKSLSESQIDSSEIDKLRLQAENARLQGELDRVRESVKTMVNVTKGAIENAEKEEGRTGRNGREEEAGVQRAVGDDGGHRNVIIRKSPIFSNLANVLSTVKTDLESVLHNLEEPKLEEKLLIGANGQPLEKSLFVEERVEADIAKGGQIHSKVLDTVMKEWTNDQTEMLTRDLKRSREERNSLRMKVDKLKRDLEMANAELQVYRREKKEPTPHEMALGAKLKRSRSMTVINGDTYDKEEAERWKLKAGTMFRELNTLRAGYNKAIEERRQLKIQLAMLRGEYELAKVHMGKTSTDDKVIIHQNPMAFRRGSTHERVICNISVGSRCQSLDRKTNKRMSDSLVVATATGLVSQRRRIHSNDMAEGKDPRRRWTKSARNAATSFRPILSSSMTSLNEATNQNEKLPESMTQSWHSQTAESSSKTTTTYRSALMKMTGSPAVSAATITASNDDDNRKIKVISLREKITRLARENKALQEEVRSLRTGNASIEGNVIVPANEITLNRLNELEREKEALKYQVHQLLGKLQQSANNLQTTQLVGELEDQLQHSKKEIEMYEKKVEEMEKERSEFLHSFIYELLILEKKCTE</sequence>
<dbReference type="EMBL" id="LIAE01006614">
    <property type="protein sequence ID" value="PAV86970.1"/>
    <property type="molecule type" value="Genomic_DNA"/>
</dbReference>
<feature type="compositionally biased region" description="Basic and acidic residues" evidence="2">
    <location>
        <begin position="51"/>
        <end position="61"/>
    </location>
</feature>